<dbReference type="SUPFAM" id="SSF51735">
    <property type="entry name" value="NAD(P)-binding Rossmann-fold domains"/>
    <property type="match status" value="1"/>
</dbReference>
<reference evidence="3 4" key="1">
    <citation type="submission" date="2019-03" db="EMBL/GenBank/DDBJ databases">
        <title>Draft genome sequences of novel Actinobacteria.</title>
        <authorList>
            <person name="Sahin N."/>
            <person name="Ay H."/>
            <person name="Saygin H."/>
        </authorList>
    </citation>
    <scope>NUCLEOTIDE SEQUENCE [LARGE SCALE GENOMIC DNA]</scope>
    <source>
        <strain evidence="3 4">7K502</strain>
    </source>
</reference>
<evidence type="ECO:0000256" key="1">
    <source>
        <dbReference type="SAM" id="MobiDB-lite"/>
    </source>
</evidence>
<dbReference type="PANTHER" id="PTHR43355">
    <property type="entry name" value="FLAVIN REDUCTASE (NADPH)"/>
    <property type="match status" value="1"/>
</dbReference>
<sequence length="213" mass="21406">MKIAIFGAGGQAGTAAVIEASARGHHVTALRRADADITNPQAVARAAFGQDVAIGAVAPADGDPAGFYRAAASSLAAGLVEAGVDRLVWVSIASLLPNAAGVAPVDAEGFPAEYRPFSLGHRAALEVFTGSDLIWTAVSPAGDFDPHRSPQGGYTMTAVGDLSARITYADHARAIVDLAEQPGVRGGHVGVLPPSPGAPAEPGEGGAARADRQ</sequence>
<dbReference type="OrthoDB" id="3191258at2"/>
<keyword evidence="4" id="KW-1185">Reference proteome</keyword>
<dbReference type="InterPro" id="IPR051606">
    <property type="entry name" value="Polyketide_Oxido-like"/>
</dbReference>
<dbReference type="Gene3D" id="3.40.50.720">
    <property type="entry name" value="NAD(P)-binding Rossmann-like Domain"/>
    <property type="match status" value="1"/>
</dbReference>
<comment type="caution">
    <text evidence="3">The sequence shown here is derived from an EMBL/GenBank/DDBJ whole genome shotgun (WGS) entry which is preliminary data.</text>
</comment>
<feature type="domain" description="NAD(P)-binding" evidence="2">
    <location>
        <begin position="34"/>
        <end position="182"/>
    </location>
</feature>
<dbReference type="AlphaFoldDB" id="A0A4R4YXM8"/>
<dbReference type="EMBL" id="SMKW01000022">
    <property type="protein sequence ID" value="TDD50183.1"/>
    <property type="molecule type" value="Genomic_DNA"/>
</dbReference>
<proteinExistence type="predicted"/>
<gene>
    <name evidence="3" type="ORF">E1288_17895</name>
</gene>
<name>A0A4R4YXM8_9PSEU</name>
<dbReference type="Proteomes" id="UP000294947">
    <property type="component" value="Unassembled WGS sequence"/>
</dbReference>
<dbReference type="InterPro" id="IPR036291">
    <property type="entry name" value="NAD(P)-bd_dom_sf"/>
</dbReference>
<accession>A0A4R4YXM8</accession>
<dbReference type="InterPro" id="IPR016040">
    <property type="entry name" value="NAD(P)-bd_dom"/>
</dbReference>
<organism evidence="3 4">
    <name type="scientific">Saccharopolyspora elongata</name>
    <dbReference type="NCBI Taxonomy" id="2530387"/>
    <lineage>
        <taxon>Bacteria</taxon>
        <taxon>Bacillati</taxon>
        <taxon>Actinomycetota</taxon>
        <taxon>Actinomycetes</taxon>
        <taxon>Pseudonocardiales</taxon>
        <taxon>Pseudonocardiaceae</taxon>
        <taxon>Saccharopolyspora</taxon>
    </lineage>
</organism>
<dbReference type="GO" id="GO:0016646">
    <property type="term" value="F:oxidoreductase activity, acting on the CH-NH group of donors, NAD or NADP as acceptor"/>
    <property type="evidence" value="ECO:0007669"/>
    <property type="project" value="TreeGrafter"/>
</dbReference>
<evidence type="ECO:0000313" key="3">
    <source>
        <dbReference type="EMBL" id="TDD50183.1"/>
    </source>
</evidence>
<evidence type="ECO:0000313" key="4">
    <source>
        <dbReference type="Proteomes" id="UP000294947"/>
    </source>
</evidence>
<dbReference type="PANTHER" id="PTHR43355:SF2">
    <property type="entry name" value="FLAVIN REDUCTASE (NADPH)"/>
    <property type="match status" value="1"/>
</dbReference>
<protein>
    <submittedName>
        <fullName evidence="3">NAD-binding protein</fullName>
    </submittedName>
</protein>
<evidence type="ECO:0000259" key="2">
    <source>
        <dbReference type="Pfam" id="PF13460"/>
    </source>
</evidence>
<feature type="region of interest" description="Disordered" evidence="1">
    <location>
        <begin position="186"/>
        <end position="213"/>
    </location>
</feature>
<dbReference type="Pfam" id="PF13460">
    <property type="entry name" value="NAD_binding_10"/>
    <property type="match status" value="1"/>
</dbReference>